<dbReference type="NCBIfam" id="TIGR04299">
    <property type="entry name" value="antiport_PotE"/>
    <property type="match status" value="1"/>
</dbReference>
<dbReference type="Gene3D" id="3.40.190.10">
    <property type="entry name" value="Periplasmic binding protein-like II"/>
    <property type="match status" value="2"/>
</dbReference>
<feature type="transmembrane region" description="Helical" evidence="6">
    <location>
        <begin position="352"/>
        <end position="376"/>
    </location>
</feature>
<evidence type="ECO:0000256" key="3">
    <source>
        <dbReference type="ARBA" id="ARBA00022692"/>
    </source>
</evidence>
<dbReference type="InterPro" id="IPR002293">
    <property type="entry name" value="AA/rel_permease1"/>
</dbReference>
<dbReference type="HAMAP" id="MF_02073">
    <property type="entry name" value="Putrescine_transp"/>
    <property type="match status" value="1"/>
</dbReference>
<dbReference type="PANTHER" id="PTHR42770">
    <property type="entry name" value="AMINO ACID TRANSPORTER-RELATED"/>
    <property type="match status" value="1"/>
</dbReference>
<evidence type="ECO:0000256" key="4">
    <source>
        <dbReference type="ARBA" id="ARBA00022989"/>
    </source>
</evidence>
<dbReference type="Pfam" id="PF13520">
    <property type="entry name" value="AA_permease_2"/>
    <property type="match status" value="1"/>
</dbReference>
<feature type="transmembrane region" description="Helical" evidence="6">
    <location>
        <begin position="272"/>
        <end position="298"/>
    </location>
</feature>
<keyword evidence="5 6" id="KW-0472">Membrane</keyword>
<reference evidence="8" key="1">
    <citation type="submission" date="2023-06" db="EMBL/GenBank/DDBJ databases">
        <authorList>
            <person name="Zhang S."/>
        </authorList>
    </citation>
    <scope>NUCLEOTIDE SEQUENCE</scope>
    <source>
        <strain evidence="8">SG2303</strain>
    </source>
</reference>
<evidence type="ECO:0000259" key="7">
    <source>
        <dbReference type="SMART" id="SM00062"/>
    </source>
</evidence>
<comment type="caution">
    <text evidence="6">Lacks conserved residue(s) required for the propagation of feature annotation.</text>
</comment>
<dbReference type="CDD" id="cd13688">
    <property type="entry name" value="PBP2_GltI_DEBP"/>
    <property type="match status" value="1"/>
</dbReference>
<feature type="transmembrane region" description="Helical" evidence="6">
    <location>
        <begin position="12"/>
        <end position="32"/>
    </location>
</feature>
<feature type="transmembrane region" description="Helical" evidence="6">
    <location>
        <begin position="388"/>
        <end position="407"/>
    </location>
</feature>
<gene>
    <name evidence="8" type="primary">potE</name>
    <name evidence="8" type="ORF">QU481_12175</name>
</gene>
<dbReference type="Proteomes" id="UP001168540">
    <property type="component" value="Unassembled WGS sequence"/>
</dbReference>
<keyword evidence="6" id="KW-0997">Cell inner membrane</keyword>
<evidence type="ECO:0000256" key="1">
    <source>
        <dbReference type="ARBA" id="ARBA00004651"/>
    </source>
</evidence>
<feature type="transmembrane region" description="Helical" evidence="6">
    <location>
        <begin position="91"/>
        <end position="115"/>
    </location>
</feature>
<comment type="similarity">
    <text evidence="6">Belongs to the amino acid-polyamine-organocation (APC) superfamily. Basic amino acid/polyamine antiporter (APA) (TC 2.A.3.2) family.</text>
</comment>
<evidence type="ECO:0000256" key="6">
    <source>
        <dbReference type="HAMAP-Rule" id="MF_02073"/>
    </source>
</evidence>
<dbReference type="RefSeq" id="WP_289830286.1">
    <property type="nucleotide sequence ID" value="NZ_JAUEDK010000020.1"/>
</dbReference>
<feature type="transmembrane region" description="Helical" evidence="6">
    <location>
        <begin position="413"/>
        <end position="431"/>
    </location>
</feature>
<keyword evidence="9" id="KW-1185">Reference proteome</keyword>
<feature type="transmembrane region" description="Helical" evidence="6">
    <location>
        <begin position="44"/>
        <end position="62"/>
    </location>
</feature>
<feature type="transmembrane region" description="Helical" evidence="6">
    <location>
        <begin position="443"/>
        <end position="464"/>
    </location>
</feature>
<accession>A0ABT7XPC6</accession>
<feature type="transmembrane region" description="Helical" evidence="6">
    <location>
        <begin position="155"/>
        <end position="175"/>
    </location>
</feature>
<keyword evidence="6" id="KW-0813">Transport</keyword>
<keyword evidence="3 6" id="KW-0812">Transmembrane</keyword>
<dbReference type="InterPro" id="IPR001638">
    <property type="entry name" value="Solute-binding_3/MltF_N"/>
</dbReference>
<comment type="subcellular location">
    <subcellularLocation>
        <location evidence="6">Cell inner membrane</location>
        <topology evidence="6">Multi-pass membrane protein</topology>
    </subcellularLocation>
    <subcellularLocation>
        <location evidence="1">Cell membrane</location>
        <topology evidence="1">Multi-pass membrane protein</topology>
    </subcellularLocation>
</comment>
<protein>
    <recommendedName>
        <fullName evidence="6">Putrescine transporter</fullName>
    </recommendedName>
</protein>
<dbReference type="Gene3D" id="1.20.1740.10">
    <property type="entry name" value="Amino acid/polyamine transporter I"/>
    <property type="match status" value="1"/>
</dbReference>
<feature type="transmembrane region" description="Helical" evidence="6">
    <location>
        <begin position="121"/>
        <end position="143"/>
    </location>
</feature>
<dbReference type="SUPFAM" id="SSF53850">
    <property type="entry name" value="Periplasmic binding protein-like II"/>
    <property type="match status" value="1"/>
</dbReference>
<evidence type="ECO:0000256" key="5">
    <source>
        <dbReference type="ARBA" id="ARBA00023136"/>
    </source>
</evidence>
<keyword evidence="4 6" id="KW-1133">Transmembrane helix</keyword>
<name>A0ABT7XPC6_9NEIS</name>
<dbReference type="InterPro" id="IPR027566">
    <property type="entry name" value="Symport/antiport_PotE"/>
</dbReference>
<evidence type="ECO:0000313" key="8">
    <source>
        <dbReference type="EMBL" id="MDN0075646.1"/>
    </source>
</evidence>
<evidence type="ECO:0000313" key="9">
    <source>
        <dbReference type="Proteomes" id="UP001168540"/>
    </source>
</evidence>
<feature type="transmembrane region" description="Helical" evidence="6">
    <location>
        <begin position="319"/>
        <end position="340"/>
    </location>
</feature>
<dbReference type="InterPro" id="IPR050367">
    <property type="entry name" value="APC_superfamily"/>
</dbReference>
<organism evidence="8 9">
    <name type="scientific">Crenobacter oryzisoli</name>
    <dbReference type="NCBI Taxonomy" id="3056844"/>
    <lineage>
        <taxon>Bacteria</taxon>
        <taxon>Pseudomonadati</taxon>
        <taxon>Pseudomonadota</taxon>
        <taxon>Betaproteobacteria</taxon>
        <taxon>Neisseriales</taxon>
        <taxon>Neisseriaceae</taxon>
        <taxon>Crenobacter</taxon>
    </lineage>
</organism>
<dbReference type="NCBIfam" id="NF007938">
    <property type="entry name" value="PRK10655.1"/>
    <property type="match status" value="1"/>
</dbReference>
<sequence length="759" mass="80591">MSAMSEQKKKMNVVQLTFLVMVNMMGSGIIMLPTNMAKVGAISLLSWVVTAVGSMAIAYGFAQCGILNQREGGMAAYAEDGYGKDGYFQVFFLYFLSLAIANVAVAISALGYLAAFFPALTASPIATCLGVIGLLWLTTVANFGGPKLTGRIGAVTVWGVILPVGFMSFAGWFWFSGETFAAAWNPKGMGLLEGMGSSISLTLWAFLGMESAVQNSSAVENPKRDVPLASLFGTLGAAVIYILSTAAIQGIVPNADLAKSTGPFGLAFAHMFTPAVGSIVMVLAVLACVGSLLGWQFTLAQTAKDAADSKMFPGVFSKANSVGAPIPGMIIMGIVQSLMALSTISPNLSEQFAALVNLAVVTNVVPYIVSLSALFVMMRKAGVKEGPYRRNLVITVVGIAYSIYALYASGKDAVLGGMLVMVIGYLIYGFMAPRFVVPPRSTAAGKSVSTSALLAIAIAIHLLFIPRPVHAAVATAAAPVAPASALARIKQSGQVNLGYIAGAQPFTYRDSAGHPTGYTVALCQKIADQVKRELGLAALKVNWVQTTIQDRYRAVKERRIDLLCGDEDSLTGRKAISYSIPVYPGGIGALLRADASPGLKEILSGKQSPSRQFWRASPAQILSKQTVSVVAGTLSERWLAGKISQLNLTAKVAPVSGIEAGVQQVLDRKTNVFFAERALLLAVARNSPSASDLIILDRHFTYIPVAIGMARGDEDLRLLVDRTLGRMFASGEFHLFYGKWFGEPDEYVQNFFRLSTLPE</sequence>
<dbReference type="PANTHER" id="PTHR42770:SF6">
    <property type="entry name" value="PUTRESCINE TRANSPORTER POTE"/>
    <property type="match status" value="1"/>
</dbReference>
<evidence type="ECO:0000256" key="2">
    <source>
        <dbReference type="ARBA" id="ARBA00022475"/>
    </source>
</evidence>
<proteinExistence type="inferred from homology"/>
<feature type="transmembrane region" description="Helical" evidence="6">
    <location>
        <begin position="228"/>
        <end position="252"/>
    </location>
</feature>
<dbReference type="SMART" id="SM00062">
    <property type="entry name" value="PBPb"/>
    <property type="match status" value="1"/>
</dbReference>
<keyword evidence="2 6" id="KW-1003">Cell membrane</keyword>
<dbReference type="Pfam" id="PF00497">
    <property type="entry name" value="SBP_bac_3"/>
    <property type="match status" value="1"/>
</dbReference>
<feature type="domain" description="Solute-binding protein family 3/N-terminal" evidence="7">
    <location>
        <begin position="494"/>
        <end position="744"/>
    </location>
</feature>
<dbReference type="EMBL" id="JAUEDK010000020">
    <property type="protein sequence ID" value="MDN0075646.1"/>
    <property type="molecule type" value="Genomic_DNA"/>
</dbReference>
<comment type="caution">
    <text evidence="8">The sequence shown here is derived from an EMBL/GenBank/DDBJ whole genome shotgun (WGS) entry which is preliminary data.</text>
</comment>
<feature type="transmembrane region" description="Helical" evidence="6">
    <location>
        <begin position="187"/>
        <end position="207"/>
    </location>
</feature>